<reference evidence="3 4" key="1">
    <citation type="submission" date="2019-09" db="EMBL/GenBank/DDBJ databases">
        <title>Genome sequence of Rhodovastum atsumiense, a diverse member of the Acetobacteraceae family of non-sulfur purple photosynthetic bacteria.</title>
        <authorList>
            <person name="Meyer T."/>
            <person name="Kyndt J."/>
        </authorList>
    </citation>
    <scope>NUCLEOTIDE SEQUENCE [LARGE SCALE GENOMIC DNA]</scope>
    <source>
        <strain evidence="3 4">DSM 21279</strain>
    </source>
</reference>
<dbReference type="OrthoDB" id="9807387at2"/>
<comment type="caution">
    <text evidence="3">The sequence shown here is derived from an EMBL/GenBank/DDBJ whole genome shotgun (WGS) entry which is preliminary data.</text>
</comment>
<dbReference type="Gene3D" id="3.40.50.850">
    <property type="entry name" value="Isochorismatase-like"/>
    <property type="match status" value="1"/>
</dbReference>
<dbReference type="PANTHER" id="PTHR43540">
    <property type="entry name" value="PEROXYUREIDOACRYLATE/UREIDOACRYLATE AMIDOHYDROLASE-RELATED"/>
    <property type="match status" value="1"/>
</dbReference>
<dbReference type="InterPro" id="IPR050272">
    <property type="entry name" value="Isochorismatase-like_hydrls"/>
</dbReference>
<dbReference type="Pfam" id="PF00857">
    <property type="entry name" value="Isochorismatase"/>
    <property type="match status" value="1"/>
</dbReference>
<dbReference type="InterPro" id="IPR000868">
    <property type="entry name" value="Isochorismatase-like_dom"/>
</dbReference>
<gene>
    <name evidence="3" type="ORF">F1189_11800</name>
</gene>
<proteinExistence type="predicted"/>
<protein>
    <submittedName>
        <fullName evidence="3">Cysteine hydrolase</fullName>
    </submittedName>
</protein>
<dbReference type="EMBL" id="VWPK01000016">
    <property type="protein sequence ID" value="KAA5611940.1"/>
    <property type="molecule type" value="Genomic_DNA"/>
</dbReference>
<dbReference type="RefSeq" id="WP_150040950.1">
    <property type="nucleotide sequence ID" value="NZ_OW485601.1"/>
</dbReference>
<keyword evidence="1 3" id="KW-0378">Hydrolase</keyword>
<feature type="domain" description="Isochorismatase-like" evidence="2">
    <location>
        <begin position="10"/>
        <end position="188"/>
    </location>
</feature>
<accession>A0A5M6IUE7</accession>
<dbReference type="CDD" id="cd00431">
    <property type="entry name" value="cysteine_hydrolases"/>
    <property type="match status" value="1"/>
</dbReference>
<dbReference type="SUPFAM" id="SSF52499">
    <property type="entry name" value="Isochorismatase-like hydrolases"/>
    <property type="match status" value="1"/>
</dbReference>
<dbReference type="PANTHER" id="PTHR43540:SF1">
    <property type="entry name" value="ISOCHORISMATASE HYDROLASE"/>
    <property type="match status" value="1"/>
</dbReference>
<evidence type="ECO:0000256" key="1">
    <source>
        <dbReference type="ARBA" id="ARBA00022801"/>
    </source>
</evidence>
<evidence type="ECO:0000313" key="3">
    <source>
        <dbReference type="EMBL" id="KAA5611940.1"/>
    </source>
</evidence>
<sequence length="207" mass="21876">MTEAIPPAETALLLVDLQNDFLDPAGAYGRAGQVAAASAALPGRLVPLTQALRRAGGCVVATQFTLVPGRGGEPIISPHLKALRPFLGRGDFAPGAWGHRLVDALQPADFTVEKIAYSAFYMTRLEWVLRKAGIRRLLVGGIVTNGGVASTVRDAHVRDFDVTVLEDGCAAFDPATHKTAIAALRPVCRIARIAEALAEVMQADTAQ</sequence>
<dbReference type="AlphaFoldDB" id="A0A5M6IUE7"/>
<evidence type="ECO:0000313" key="4">
    <source>
        <dbReference type="Proteomes" id="UP000325255"/>
    </source>
</evidence>
<name>A0A5M6IUE7_9PROT</name>
<organism evidence="3 4">
    <name type="scientific">Rhodovastum atsumiense</name>
    <dbReference type="NCBI Taxonomy" id="504468"/>
    <lineage>
        <taxon>Bacteria</taxon>
        <taxon>Pseudomonadati</taxon>
        <taxon>Pseudomonadota</taxon>
        <taxon>Alphaproteobacteria</taxon>
        <taxon>Acetobacterales</taxon>
        <taxon>Acetobacteraceae</taxon>
        <taxon>Rhodovastum</taxon>
    </lineage>
</organism>
<dbReference type="Proteomes" id="UP000325255">
    <property type="component" value="Unassembled WGS sequence"/>
</dbReference>
<keyword evidence="4" id="KW-1185">Reference proteome</keyword>
<dbReference type="InterPro" id="IPR036380">
    <property type="entry name" value="Isochorismatase-like_sf"/>
</dbReference>
<evidence type="ECO:0000259" key="2">
    <source>
        <dbReference type="Pfam" id="PF00857"/>
    </source>
</evidence>
<dbReference type="GO" id="GO:0016787">
    <property type="term" value="F:hydrolase activity"/>
    <property type="evidence" value="ECO:0007669"/>
    <property type="project" value="UniProtKB-KW"/>
</dbReference>